<accession>A0AAW1SW76</accession>
<name>A0AAW1SW76_9CHLO</name>
<feature type="region of interest" description="Disordered" evidence="1">
    <location>
        <begin position="1"/>
        <end position="128"/>
    </location>
</feature>
<protein>
    <submittedName>
        <fullName evidence="2">Uncharacterized protein</fullName>
    </submittedName>
</protein>
<feature type="compositionally biased region" description="Basic and acidic residues" evidence="1">
    <location>
        <begin position="32"/>
        <end position="43"/>
    </location>
</feature>
<organism evidence="2 3">
    <name type="scientific">Apatococcus fuscideae</name>
    <dbReference type="NCBI Taxonomy" id="2026836"/>
    <lineage>
        <taxon>Eukaryota</taxon>
        <taxon>Viridiplantae</taxon>
        <taxon>Chlorophyta</taxon>
        <taxon>core chlorophytes</taxon>
        <taxon>Trebouxiophyceae</taxon>
        <taxon>Chlorellales</taxon>
        <taxon>Chlorellaceae</taxon>
        <taxon>Apatococcus</taxon>
    </lineage>
</organism>
<comment type="caution">
    <text evidence="2">The sequence shown here is derived from an EMBL/GenBank/DDBJ whole genome shotgun (WGS) entry which is preliminary data.</text>
</comment>
<feature type="compositionally biased region" description="Polar residues" evidence="1">
    <location>
        <begin position="1"/>
        <end position="21"/>
    </location>
</feature>
<sequence length="128" mass="14303">MSRSNYAQGFAQDFSSNSDPQLGSALDGVRTSFDKPPVRRSMDRPIPTEGFKLPSSSTTIPETGPAKVSDEEYKQTDYYAPHQRRSMDQSRPRRSLSNGELENLDKPQYSEGTTIDRPAAVAKPFRSE</sequence>
<dbReference type="Proteomes" id="UP001485043">
    <property type="component" value="Unassembled WGS sequence"/>
</dbReference>
<evidence type="ECO:0000313" key="3">
    <source>
        <dbReference type="Proteomes" id="UP001485043"/>
    </source>
</evidence>
<reference evidence="2 3" key="1">
    <citation type="journal article" date="2024" name="Nat. Commun.">
        <title>Phylogenomics reveals the evolutionary origins of lichenization in chlorophyte algae.</title>
        <authorList>
            <person name="Puginier C."/>
            <person name="Libourel C."/>
            <person name="Otte J."/>
            <person name="Skaloud P."/>
            <person name="Haon M."/>
            <person name="Grisel S."/>
            <person name="Petersen M."/>
            <person name="Berrin J.G."/>
            <person name="Delaux P.M."/>
            <person name="Dal Grande F."/>
            <person name="Keller J."/>
        </authorList>
    </citation>
    <scope>NUCLEOTIDE SEQUENCE [LARGE SCALE GENOMIC DNA]</scope>
    <source>
        <strain evidence="2 3">SAG 2523</strain>
    </source>
</reference>
<keyword evidence="3" id="KW-1185">Reference proteome</keyword>
<gene>
    <name evidence="2" type="ORF">WJX84_000750</name>
</gene>
<dbReference type="EMBL" id="JALJOV010000819">
    <property type="protein sequence ID" value="KAK9861066.1"/>
    <property type="molecule type" value="Genomic_DNA"/>
</dbReference>
<proteinExistence type="predicted"/>
<evidence type="ECO:0000256" key="1">
    <source>
        <dbReference type="SAM" id="MobiDB-lite"/>
    </source>
</evidence>
<dbReference type="AlphaFoldDB" id="A0AAW1SW76"/>
<evidence type="ECO:0000313" key="2">
    <source>
        <dbReference type="EMBL" id="KAK9861066.1"/>
    </source>
</evidence>